<proteinExistence type="inferred from homology"/>
<dbReference type="InterPro" id="IPR056792">
    <property type="entry name" value="PRC_RimM"/>
</dbReference>
<dbReference type="PANTHER" id="PTHR33692">
    <property type="entry name" value="RIBOSOME MATURATION FACTOR RIMM"/>
    <property type="match status" value="1"/>
</dbReference>
<evidence type="ECO:0000256" key="4">
    <source>
        <dbReference type="ARBA" id="ARBA00023186"/>
    </source>
</evidence>
<keyword evidence="2 5" id="KW-0690">Ribosome biogenesis</keyword>
<comment type="function">
    <text evidence="5">An accessory protein needed during the final step in the assembly of 30S ribosomal subunit, possibly for assembly of the head region. Essential for efficient processing of 16S rRNA. May be needed both before and after RbfA during the maturation of 16S rRNA. It has affinity for free ribosomal 30S subunits but not for 70S ribosomes.</text>
</comment>
<dbReference type="Gene3D" id="2.40.30.60">
    <property type="entry name" value="RimM"/>
    <property type="match status" value="1"/>
</dbReference>
<dbReference type="Gene3D" id="2.30.30.240">
    <property type="entry name" value="PRC-barrel domain"/>
    <property type="match status" value="1"/>
</dbReference>
<evidence type="ECO:0000256" key="5">
    <source>
        <dbReference type="HAMAP-Rule" id="MF_00014"/>
    </source>
</evidence>
<dbReference type="InterPro" id="IPR002676">
    <property type="entry name" value="RimM_N"/>
</dbReference>
<dbReference type="Pfam" id="PF24986">
    <property type="entry name" value="PRC_RimM"/>
    <property type="match status" value="1"/>
</dbReference>
<evidence type="ECO:0000259" key="6">
    <source>
        <dbReference type="Pfam" id="PF01782"/>
    </source>
</evidence>
<dbReference type="InterPro" id="IPR011033">
    <property type="entry name" value="PRC_barrel-like_sf"/>
</dbReference>
<evidence type="ECO:0000256" key="3">
    <source>
        <dbReference type="ARBA" id="ARBA00022552"/>
    </source>
</evidence>
<dbReference type="SUPFAM" id="SSF50346">
    <property type="entry name" value="PRC-barrel domain"/>
    <property type="match status" value="1"/>
</dbReference>
<keyword evidence="1 5" id="KW-0963">Cytoplasm</keyword>
<reference evidence="8" key="1">
    <citation type="submission" date="2022-08" db="EMBL/GenBank/DDBJ databases">
        <title>Catabolic pathway analysis in culturable SAR92 clade bacteria reveals their overlooked roles in DMSP degradation in coastal seas.</title>
        <authorList>
            <person name="He X."/>
            <person name="Zhang X."/>
            <person name="Zhang Y."/>
        </authorList>
    </citation>
    <scope>NUCLEOTIDE SEQUENCE</scope>
    <source>
        <strain evidence="8">H455</strain>
    </source>
</reference>
<evidence type="ECO:0000256" key="2">
    <source>
        <dbReference type="ARBA" id="ARBA00022517"/>
    </source>
</evidence>
<keyword evidence="3 5" id="KW-0698">rRNA processing</keyword>
<comment type="similarity">
    <text evidence="5">Belongs to the RimM family.</text>
</comment>
<dbReference type="Proteomes" id="UP001059934">
    <property type="component" value="Chromosome"/>
</dbReference>
<dbReference type="InterPro" id="IPR011961">
    <property type="entry name" value="RimM"/>
</dbReference>
<evidence type="ECO:0000313" key="8">
    <source>
        <dbReference type="EMBL" id="UVW35631.1"/>
    </source>
</evidence>
<dbReference type="NCBIfam" id="TIGR02273">
    <property type="entry name" value="16S_RimM"/>
    <property type="match status" value="1"/>
</dbReference>
<dbReference type="InterPro" id="IPR009000">
    <property type="entry name" value="Transl_B-barrel_sf"/>
</dbReference>
<accession>A0ABY5TRB8</accession>
<dbReference type="InterPro" id="IPR036976">
    <property type="entry name" value="RimM_N_sf"/>
</dbReference>
<dbReference type="HAMAP" id="MF_00014">
    <property type="entry name" value="Ribosome_mat_RimM"/>
    <property type="match status" value="1"/>
</dbReference>
<dbReference type="Pfam" id="PF01782">
    <property type="entry name" value="RimM"/>
    <property type="match status" value="1"/>
</dbReference>
<keyword evidence="4 5" id="KW-0143">Chaperone</keyword>
<dbReference type="EMBL" id="CP103416">
    <property type="protein sequence ID" value="UVW35631.1"/>
    <property type="molecule type" value="Genomic_DNA"/>
</dbReference>
<keyword evidence="9" id="KW-1185">Reference proteome</keyword>
<evidence type="ECO:0000256" key="1">
    <source>
        <dbReference type="ARBA" id="ARBA00022490"/>
    </source>
</evidence>
<name>A0ABY5TRB8_9GAMM</name>
<gene>
    <name evidence="5 8" type="primary">rimM</name>
    <name evidence="8" type="ORF">NYF23_03230</name>
</gene>
<comment type="subunit">
    <text evidence="5">Binds ribosomal protein uS19.</text>
</comment>
<feature type="domain" description="Ribosome maturation factor RimM PRC barrel" evidence="7">
    <location>
        <begin position="98"/>
        <end position="170"/>
    </location>
</feature>
<dbReference type="PANTHER" id="PTHR33692:SF1">
    <property type="entry name" value="RIBOSOME MATURATION FACTOR RIMM"/>
    <property type="match status" value="1"/>
</dbReference>
<dbReference type="SUPFAM" id="SSF50447">
    <property type="entry name" value="Translation proteins"/>
    <property type="match status" value="1"/>
</dbReference>
<sequence length="173" mass="19720">METLVVGRIATVFGVRGWVKVHAYTEKVETLCSYQPWLIDTAAGVKAIQIDEWRKHGESLVAHIVGIDDRDIAQTWCGHDILVEKEKLPELKSNDYYWYQLEGLSVVSHYEGEKIRLGTVKSLLETGANDVLVIKGDGESIDREERLIPYVDQFVTNISMADKRIDVIWDPDF</sequence>
<protein>
    <recommendedName>
        <fullName evidence="5">Ribosome maturation factor RimM</fullName>
    </recommendedName>
</protein>
<evidence type="ECO:0000259" key="7">
    <source>
        <dbReference type="Pfam" id="PF24986"/>
    </source>
</evidence>
<organism evidence="8 9">
    <name type="scientific">SAR92 clade bacterium H455</name>
    <dbReference type="NCBI Taxonomy" id="2974818"/>
    <lineage>
        <taxon>Bacteria</taxon>
        <taxon>Pseudomonadati</taxon>
        <taxon>Pseudomonadota</taxon>
        <taxon>Gammaproteobacteria</taxon>
        <taxon>Cellvibrionales</taxon>
        <taxon>Porticoccaceae</taxon>
        <taxon>SAR92 clade</taxon>
    </lineage>
</organism>
<feature type="domain" description="RimM N-terminal" evidence="6">
    <location>
        <begin position="5"/>
        <end position="86"/>
    </location>
</feature>
<comment type="domain">
    <text evidence="5">The PRC barrel domain binds ribosomal protein uS19.</text>
</comment>
<comment type="subcellular location">
    <subcellularLocation>
        <location evidence="5">Cytoplasm</location>
    </subcellularLocation>
</comment>
<evidence type="ECO:0000313" key="9">
    <source>
        <dbReference type="Proteomes" id="UP001059934"/>
    </source>
</evidence>